<dbReference type="AlphaFoldDB" id="A0A1T5IS61"/>
<evidence type="ECO:0000313" key="3">
    <source>
        <dbReference type="Proteomes" id="UP000190341"/>
    </source>
</evidence>
<organism evidence="2 3">
    <name type="scientific">Pseudoxanthomonas indica</name>
    <dbReference type="NCBI Taxonomy" id="428993"/>
    <lineage>
        <taxon>Bacteria</taxon>
        <taxon>Pseudomonadati</taxon>
        <taxon>Pseudomonadota</taxon>
        <taxon>Gammaproteobacteria</taxon>
        <taxon>Lysobacterales</taxon>
        <taxon>Lysobacteraceae</taxon>
        <taxon>Pseudoxanthomonas</taxon>
    </lineage>
</organism>
<feature type="transmembrane region" description="Helical" evidence="1">
    <location>
        <begin position="127"/>
        <end position="147"/>
    </location>
</feature>
<feature type="transmembrane region" description="Helical" evidence="1">
    <location>
        <begin position="207"/>
        <end position="233"/>
    </location>
</feature>
<feature type="transmembrane region" description="Helical" evidence="1">
    <location>
        <begin position="28"/>
        <end position="46"/>
    </location>
</feature>
<dbReference type="InterPro" id="IPR049458">
    <property type="entry name" value="EpsG-like"/>
</dbReference>
<feature type="transmembrane region" description="Helical" evidence="1">
    <location>
        <begin position="253"/>
        <end position="271"/>
    </location>
</feature>
<dbReference type="STRING" id="428993.SAMN06296058_0194"/>
<keyword evidence="1" id="KW-1133">Transmembrane helix</keyword>
<sequence length="356" mass="39669">MRSVPVRALHAAPPPHVRNAGEVQAKRWLGLLLVLVVGLFGCWLVGTRSIETGTDTETYANFFDALNGGLPETRLEPGFVYLSYLLNRLGLNLVGYQMGLFALLLVGVGIAIRNYRRYLDTPVSWQTLYCASLMLLFISPMFTNAAINALRQGLAAPLVFAALLAFHRRRWGGFLLWGAVATSLHLSSLMYLLCAPALLLSTRWLRVVAVTAFALYVSGGSMLLVRAASPAFYDLVMEYTANTLYRSGVRVDFAVFTGFWYLLVHMLAPLVQAQWRQRVLDSANVYLVMVMPFFIIGWGYFSNRYLLPGWLAVSMILAAVLCHARIAPLRNPLVLRCGLLFSCLVFFVFVTRGIVI</sequence>
<feature type="transmembrane region" description="Helical" evidence="1">
    <location>
        <begin position="307"/>
        <end position="326"/>
    </location>
</feature>
<keyword evidence="1" id="KW-0472">Membrane</keyword>
<feature type="transmembrane region" description="Helical" evidence="1">
    <location>
        <begin position="94"/>
        <end position="115"/>
    </location>
</feature>
<name>A0A1T5IS61_9GAMM</name>
<evidence type="ECO:0000313" key="2">
    <source>
        <dbReference type="EMBL" id="SKC41976.1"/>
    </source>
</evidence>
<dbReference type="RefSeq" id="WP_079722626.1">
    <property type="nucleotide sequence ID" value="NZ_BMCL01000003.1"/>
</dbReference>
<gene>
    <name evidence="2" type="ORF">SAMN06296058_0194</name>
</gene>
<dbReference type="Proteomes" id="UP000190341">
    <property type="component" value="Unassembled WGS sequence"/>
</dbReference>
<evidence type="ECO:0000256" key="1">
    <source>
        <dbReference type="SAM" id="Phobius"/>
    </source>
</evidence>
<dbReference type="EMBL" id="FUZV01000001">
    <property type="protein sequence ID" value="SKC41976.1"/>
    <property type="molecule type" value="Genomic_DNA"/>
</dbReference>
<accession>A0A1T5IS61</accession>
<keyword evidence="3" id="KW-1185">Reference proteome</keyword>
<feature type="transmembrane region" description="Helical" evidence="1">
    <location>
        <begin position="283"/>
        <end position="301"/>
    </location>
</feature>
<dbReference type="OrthoDB" id="5939709at2"/>
<dbReference type="Pfam" id="PF14897">
    <property type="entry name" value="EpsG"/>
    <property type="match status" value="1"/>
</dbReference>
<proteinExistence type="predicted"/>
<keyword evidence="1" id="KW-0812">Transmembrane</keyword>
<feature type="transmembrane region" description="Helical" evidence="1">
    <location>
        <begin position="174"/>
        <end position="200"/>
    </location>
</feature>
<feature type="transmembrane region" description="Helical" evidence="1">
    <location>
        <begin position="333"/>
        <end position="355"/>
    </location>
</feature>
<protein>
    <submittedName>
        <fullName evidence="2">EpsG family protein</fullName>
    </submittedName>
</protein>
<reference evidence="2 3" key="1">
    <citation type="submission" date="2017-02" db="EMBL/GenBank/DDBJ databases">
        <authorList>
            <person name="Peterson S.W."/>
        </authorList>
    </citation>
    <scope>NUCLEOTIDE SEQUENCE [LARGE SCALE GENOMIC DNA]</scope>
    <source>
        <strain evidence="2 3">P15</strain>
    </source>
</reference>